<feature type="domain" description="VPS28 C-terminal" evidence="8">
    <location>
        <begin position="148"/>
        <end position="242"/>
    </location>
</feature>
<dbReference type="PROSITE" id="PS51310">
    <property type="entry name" value="VPS28_C"/>
    <property type="match status" value="1"/>
</dbReference>
<dbReference type="PROSITE" id="PS51313">
    <property type="entry name" value="VPS28_N"/>
    <property type="match status" value="1"/>
</dbReference>
<proteinExistence type="inferred from homology"/>
<keyword evidence="3 5" id="KW-0967">Endosome</keyword>
<dbReference type="Gene3D" id="1.20.120.1130">
    <property type="match status" value="1"/>
</dbReference>
<evidence type="ECO:0000256" key="6">
    <source>
        <dbReference type="PROSITE-ProRule" id="PRU00642"/>
    </source>
</evidence>
<gene>
    <name evidence="10" type="ORF">CANCADRAFT_147585</name>
</gene>
<dbReference type="GO" id="GO:0006612">
    <property type="term" value="P:protein targeting to membrane"/>
    <property type="evidence" value="ECO:0007669"/>
    <property type="project" value="EnsemblFungi"/>
</dbReference>
<accession>A0A1E4TL07</accession>
<dbReference type="InterPro" id="IPR037202">
    <property type="entry name" value="ESCRT_assembly_dom"/>
</dbReference>
<keyword evidence="11" id="KW-1185">Reference proteome</keyword>
<dbReference type="GO" id="GO:0044877">
    <property type="term" value="F:protein-containing complex binding"/>
    <property type="evidence" value="ECO:0007669"/>
    <property type="project" value="EnsemblFungi"/>
</dbReference>
<dbReference type="GO" id="GO:0043328">
    <property type="term" value="P:protein transport to vacuole involved in ubiquitin-dependent protein catabolic process via the multivesicular body sorting pathway"/>
    <property type="evidence" value="ECO:0007669"/>
    <property type="project" value="EnsemblFungi"/>
</dbReference>
<dbReference type="SUPFAM" id="SSF140427">
    <property type="entry name" value="VPS28 C-terminal domain-like"/>
    <property type="match status" value="1"/>
</dbReference>
<dbReference type="GO" id="GO:0000813">
    <property type="term" value="C:ESCRT I complex"/>
    <property type="evidence" value="ECO:0007669"/>
    <property type="project" value="UniProtKB-UniRule"/>
</dbReference>
<dbReference type="EMBL" id="KV453841">
    <property type="protein sequence ID" value="ODV92434.1"/>
    <property type="molecule type" value="Genomic_DNA"/>
</dbReference>
<evidence type="ECO:0000256" key="2">
    <source>
        <dbReference type="ARBA" id="ARBA00022448"/>
    </source>
</evidence>
<dbReference type="GO" id="GO:1904669">
    <property type="term" value="P:ATP export"/>
    <property type="evidence" value="ECO:0007669"/>
    <property type="project" value="EnsemblFungi"/>
</dbReference>
<sequence length="242" mass="26998">MQSYAPHFNSRNSLVDNQEITLFESSQEREIYENLAELYSIITTLDLLEKAYIRDSILPAEYTPLCARLLAQYKTLLKNHEVIEEFGDLESFKLKYNISCPSATQRLAIGVPATLEQGSIASSTPAPPESASNTSISSAYPQSAPNNYSARAAADATGNFITFMDAVKLNYKAKDQLHPLLSELMTSINKVTTADFEGRPKIVQWLITLNAMNATDEISDDQQRELLFDINSAYESFYKTLG</sequence>
<feature type="domain" description="VPS28 N-terminal" evidence="9">
    <location>
        <begin position="9"/>
        <end position="117"/>
    </location>
</feature>
<evidence type="ECO:0000259" key="8">
    <source>
        <dbReference type="PROSITE" id="PS51310"/>
    </source>
</evidence>
<dbReference type="GO" id="GO:0031902">
    <property type="term" value="C:late endosome membrane"/>
    <property type="evidence" value="ECO:0007669"/>
    <property type="project" value="UniProtKB-SubCell"/>
</dbReference>
<evidence type="ECO:0000256" key="7">
    <source>
        <dbReference type="SAM" id="MobiDB-lite"/>
    </source>
</evidence>
<name>A0A1E4TL07_9ASCO</name>
<dbReference type="AlphaFoldDB" id="A0A1E4TL07"/>
<comment type="subcellular location">
    <subcellularLocation>
        <location evidence="1">Late endosome membrane</location>
        <topology evidence="1">Peripheral membrane protein</topology>
    </subcellularLocation>
</comment>
<dbReference type="GO" id="GO:0006623">
    <property type="term" value="P:protein targeting to vacuole"/>
    <property type="evidence" value="ECO:0007669"/>
    <property type="project" value="EnsemblFungi"/>
</dbReference>
<dbReference type="InterPro" id="IPR037206">
    <property type="entry name" value="VPS28_C_sf"/>
</dbReference>
<dbReference type="SUPFAM" id="SSF140111">
    <property type="entry name" value="Endosomal sorting complex assembly domain"/>
    <property type="match status" value="1"/>
</dbReference>
<comment type="similarity">
    <text evidence="5 6">Belongs to the VPS28 family.</text>
</comment>
<dbReference type="OrthoDB" id="2671at2759"/>
<evidence type="ECO:0000259" key="9">
    <source>
        <dbReference type="PROSITE" id="PS51313"/>
    </source>
</evidence>
<protein>
    <recommendedName>
        <fullName evidence="5">Vacuolar protein sorting-associated protein 28</fullName>
    </recommendedName>
    <alternativeName>
        <fullName evidence="5">ESCRT-I complex subunit VPS28</fullName>
    </alternativeName>
</protein>
<evidence type="ECO:0000256" key="1">
    <source>
        <dbReference type="ARBA" id="ARBA00004633"/>
    </source>
</evidence>
<evidence type="ECO:0000256" key="5">
    <source>
        <dbReference type="PIRNR" id="PIRNR017535"/>
    </source>
</evidence>
<evidence type="ECO:0000313" key="10">
    <source>
        <dbReference type="EMBL" id="ODV92434.1"/>
    </source>
</evidence>
<dbReference type="Gene3D" id="1.20.1440.200">
    <property type="match status" value="1"/>
</dbReference>
<dbReference type="FunFam" id="1.20.120.1130:FF:000001">
    <property type="entry name" value="Vacuolar protein sorting-associated protein 28 homolog"/>
    <property type="match status" value="1"/>
</dbReference>
<keyword evidence="4 5" id="KW-0653">Protein transport</keyword>
<keyword evidence="2 5" id="KW-0813">Transport</keyword>
<dbReference type="InterPro" id="IPR017899">
    <property type="entry name" value="VPS28_C"/>
</dbReference>
<reference evidence="11" key="1">
    <citation type="submission" date="2016-02" db="EMBL/GenBank/DDBJ databases">
        <title>Comparative genomics of biotechnologically important yeasts.</title>
        <authorList>
            <consortium name="DOE Joint Genome Institute"/>
            <person name="Riley R."/>
            <person name="Haridas S."/>
            <person name="Wolfe K.H."/>
            <person name="Lopes M.R."/>
            <person name="Hittinger C.T."/>
            <person name="Goker M."/>
            <person name="Salamov A."/>
            <person name="Wisecaver J."/>
            <person name="Long T.M."/>
            <person name="Aerts A.L."/>
            <person name="Barry K."/>
            <person name="Choi C."/>
            <person name="Clum A."/>
            <person name="Coughlan A.Y."/>
            <person name="Deshpande S."/>
            <person name="Douglass A.P."/>
            <person name="Hanson S.J."/>
            <person name="Klenk H.-P."/>
            <person name="Labutti K."/>
            <person name="Lapidus A."/>
            <person name="Lindquist E."/>
            <person name="Lipzen A."/>
            <person name="Meier-Kolthoff J.P."/>
            <person name="Ohm R.A."/>
            <person name="Otillar R.P."/>
            <person name="Pangilinan J."/>
            <person name="Peng Y."/>
            <person name="Rokas A."/>
            <person name="Rosa C.A."/>
            <person name="Scheuner C."/>
            <person name="Sibirny A.A."/>
            <person name="Slot J.C."/>
            <person name="Stielow J.B."/>
            <person name="Sun H."/>
            <person name="Kurtzman C.P."/>
            <person name="Blackwell M."/>
            <person name="Jeffries T.W."/>
            <person name="Grigoriev I.V."/>
        </authorList>
    </citation>
    <scope>NUCLEOTIDE SEQUENCE [LARGE SCALE GENOMIC DNA]</scope>
    <source>
        <strain evidence="11">NRRL Y-17796</strain>
    </source>
</reference>
<dbReference type="Proteomes" id="UP000095023">
    <property type="component" value="Unassembled WGS sequence"/>
</dbReference>
<evidence type="ECO:0000256" key="3">
    <source>
        <dbReference type="ARBA" id="ARBA00022753"/>
    </source>
</evidence>
<dbReference type="InterPro" id="IPR007143">
    <property type="entry name" value="Vps28"/>
</dbReference>
<dbReference type="PIRSF" id="PIRSF017535">
    <property type="entry name" value="VPS28"/>
    <property type="match status" value="1"/>
</dbReference>
<evidence type="ECO:0000256" key="4">
    <source>
        <dbReference type="ARBA" id="ARBA00022927"/>
    </source>
</evidence>
<dbReference type="InterPro" id="IPR017898">
    <property type="entry name" value="VPS28_N"/>
</dbReference>
<dbReference type="InterPro" id="IPR038358">
    <property type="entry name" value="VPS28_N_sf"/>
</dbReference>
<evidence type="ECO:0000313" key="11">
    <source>
        <dbReference type="Proteomes" id="UP000095023"/>
    </source>
</evidence>
<feature type="compositionally biased region" description="Low complexity" evidence="7">
    <location>
        <begin position="119"/>
        <end position="135"/>
    </location>
</feature>
<organism evidence="10 11">
    <name type="scientific">Tortispora caseinolytica NRRL Y-17796</name>
    <dbReference type="NCBI Taxonomy" id="767744"/>
    <lineage>
        <taxon>Eukaryota</taxon>
        <taxon>Fungi</taxon>
        <taxon>Dikarya</taxon>
        <taxon>Ascomycota</taxon>
        <taxon>Saccharomycotina</taxon>
        <taxon>Trigonopsidomycetes</taxon>
        <taxon>Trigonopsidales</taxon>
        <taxon>Trigonopsidaceae</taxon>
        <taxon>Tortispora</taxon>
    </lineage>
</organism>
<dbReference type="PANTHER" id="PTHR12937:SF0">
    <property type="entry name" value="VACUOLAR PROTEIN SORTING-ASSOCIATED PROTEIN 28 HOMOLOG"/>
    <property type="match status" value="1"/>
</dbReference>
<dbReference type="PANTHER" id="PTHR12937">
    <property type="entry name" value="VACUOLAR PROTEIN SORTING 28, ISOFORM 2 VPS28"/>
    <property type="match status" value="1"/>
</dbReference>
<comment type="function">
    <text evidence="5">Component of the ESCRT-I complex (endosomal sorting complex required for transport I), a regulator of vesicular trafficking process.</text>
</comment>
<feature type="region of interest" description="Disordered" evidence="7">
    <location>
        <begin position="119"/>
        <end position="138"/>
    </location>
</feature>
<dbReference type="Pfam" id="PF03997">
    <property type="entry name" value="VPS28"/>
    <property type="match status" value="1"/>
</dbReference>